<dbReference type="AlphaFoldDB" id="A0A2H9RDK5"/>
<organism evidence="1 2">
    <name type="scientific">Huberarchaeum crystalense</name>
    <dbReference type="NCBI Taxonomy" id="2014257"/>
    <lineage>
        <taxon>Archaea</taxon>
        <taxon>Candidatus Huberarchaeota</taxon>
        <taxon>Candidatus Huberarchaeia</taxon>
        <taxon>Candidatus Huberarchaeales</taxon>
        <taxon>Candidatus Huberarchaeaceae</taxon>
        <taxon>Candidatus Huberarchaeum</taxon>
    </lineage>
</organism>
<protein>
    <submittedName>
        <fullName evidence="1">Uncharacterized protein</fullName>
    </submittedName>
</protein>
<dbReference type="EMBL" id="PFSX01000010">
    <property type="protein sequence ID" value="PJC01714.1"/>
    <property type="molecule type" value="Genomic_DNA"/>
</dbReference>
<name>A0A2H9RDK5_HUBC1</name>
<accession>A0A2H9RDK5</accession>
<proteinExistence type="predicted"/>
<evidence type="ECO:0000313" key="1">
    <source>
        <dbReference type="EMBL" id="PJC01714.1"/>
    </source>
</evidence>
<gene>
    <name evidence="1" type="ORF">CO072_00260</name>
</gene>
<comment type="caution">
    <text evidence="1">The sequence shown here is derived from an EMBL/GenBank/DDBJ whole genome shotgun (WGS) entry which is preliminary data.</text>
</comment>
<evidence type="ECO:0000313" key="2">
    <source>
        <dbReference type="Proteomes" id="UP000231232"/>
    </source>
</evidence>
<dbReference type="Proteomes" id="UP000231232">
    <property type="component" value="Unassembled WGS sequence"/>
</dbReference>
<sequence length="169" mass="18987">MIFKTVLYIDGRVYIILDLKLDPTINKIELKVIRPTSIFGYLGKIIQKKPDEVWHIDRESLIPLDQLGMDLSYIIMEDGGVKSCFYDFFGDATTLIALDKIKSELEGCKTTIASLSRELQEGKGQAMVRAAEENAVLKKITGSGSSAYQEDDRRFHIPHIGRSSMEGDV</sequence>
<reference evidence="2" key="1">
    <citation type="submission" date="2017-09" db="EMBL/GenBank/DDBJ databases">
        <title>Depth-based differentiation of microbial function through sediment-hosted aquifers and enrichment of novel symbionts in the deep terrestrial subsurface.</title>
        <authorList>
            <person name="Probst A.J."/>
            <person name="Ladd B."/>
            <person name="Jarett J.K."/>
            <person name="Geller-Mcgrath D.E."/>
            <person name="Sieber C.M.K."/>
            <person name="Emerson J.B."/>
            <person name="Anantharaman K."/>
            <person name="Thomas B.C."/>
            <person name="Malmstrom R."/>
            <person name="Stieglmeier M."/>
            <person name="Klingl A."/>
            <person name="Woyke T."/>
            <person name="Ryan C.M."/>
            <person name="Banfield J.F."/>
        </authorList>
    </citation>
    <scope>NUCLEOTIDE SEQUENCE [LARGE SCALE GENOMIC DNA]</scope>
</reference>